<reference evidence="10 11" key="1">
    <citation type="submission" date="2022-10" db="EMBL/GenBank/DDBJ databases">
        <title>Comparative genomics and taxonomic characterization of three novel marine species of genus Reichenbachiella exhibiting antioxidant and polysaccharide degradation activities.</title>
        <authorList>
            <person name="Muhammad N."/>
            <person name="Lee Y.-J."/>
            <person name="Ko J."/>
            <person name="Kim S.-G."/>
        </authorList>
    </citation>
    <scope>NUCLEOTIDE SEQUENCE [LARGE SCALE GENOMIC DNA]</scope>
    <source>
        <strain evidence="10 11">ABR2-5</strain>
    </source>
</reference>
<keyword evidence="10" id="KW-0067">ATP-binding</keyword>
<evidence type="ECO:0000256" key="4">
    <source>
        <dbReference type="ARBA" id="ARBA00022679"/>
    </source>
</evidence>
<feature type="transmembrane region" description="Helical" evidence="6">
    <location>
        <begin position="249"/>
        <end position="271"/>
    </location>
</feature>
<evidence type="ECO:0000256" key="6">
    <source>
        <dbReference type="SAM" id="Phobius"/>
    </source>
</evidence>
<dbReference type="InterPro" id="IPR036890">
    <property type="entry name" value="HATPase_C_sf"/>
</dbReference>
<dbReference type="SMART" id="SM00387">
    <property type="entry name" value="HATPase_c"/>
    <property type="match status" value="1"/>
</dbReference>
<dbReference type="CDD" id="cd00082">
    <property type="entry name" value="HisKA"/>
    <property type="match status" value="1"/>
</dbReference>
<dbReference type="NCBIfam" id="TIGR00229">
    <property type="entry name" value="sensory_box"/>
    <property type="match status" value="1"/>
</dbReference>
<proteinExistence type="predicted"/>
<keyword evidence="3" id="KW-0597">Phosphoprotein</keyword>
<evidence type="ECO:0000259" key="7">
    <source>
        <dbReference type="PROSITE" id="PS50109"/>
    </source>
</evidence>
<dbReference type="Gene3D" id="3.30.450.20">
    <property type="entry name" value="PAS domain"/>
    <property type="match status" value="1"/>
</dbReference>
<feature type="transmembrane region" description="Helical" evidence="6">
    <location>
        <begin position="145"/>
        <end position="166"/>
    </location>
</feature>
<sequence>MKSYKAGKIQLFLPLPAIFGGLMGLMGWYFSIPIFTSLIPDGPTMKFNTALVFIILGSYLSLNQFFDSKRLLKVLLIFTLAFSLITILEYLNIFEISIDNFFIYDRHSSIYPGRMSPATAFSFLVLSTAALFYKSENQLVAGSIHVMLLMILGIALLSLITYILNIPAQNKVFFLSTMAFPTSVILILLNASILLQRPDFGFTSLMTSQYQGSKFIRLFMPFLLVFPIILSYCLIAMINNDSLNLDFGIILYTVVFIFISLSYTGVIALAFNTADEERKKLLVELESSNINLSQFKDAMDHVSLVTISDPKDIILYANKNFVKTSGYTLEELLGSTHDLLKSGHHNEMFYKKMWDRLKGGNVWSGDIKYKAKNGTPYWIHTAIIPFQDENQHIYQYLSLGTDITERKKAEELLSSQYVKKLEQKNVELEQLTSIASHDLQQPMQTIINYIDLMQLEFGAELPSEAKEYLDTIKAASRRNKMMIQQLLDYSKIGKKEKPTMVNCKALLEQLEQDLQYSIQETEAEIELDELPTIEAYESGIRSIFQNLISNAIKFQKKANKPKIHISAERKEDGWCFSVEDNGIGIDPKFSSRIFNIFYRLHSEDQFKGTGIGLAHCQKIVGLHGGRIWVDSGKKEGSKFKFIIPNHILHKIDTLNDMVK</sequence>
<keyword evidence="6" id="KW-1133">Transmembrane helix</keyword>
<gene>
    <name evidence="10" type="ORF">N7U62_20295</name>
</gene>
<feature type="transmembrane region" description="Helical" evidence="6">
    <location>
        <begin position="114"/>
        <end position="133"/>
    </location>
</feature>
<keyword evidence="5" id="KW-0418">Kinase</keyword>
<dbReference type="PANTHER" id="PTHR43304:SF1">
    <property type="entry name" value="PAC DOMAIN-CONTAINING PROTEIN"/>
    <property type="match status" value="1"/>
</dbReference>
<name>A0ABT3CZM2_9BACT</name>
<dbReference type="GO" id="GO:0005524">
    <property type="term" value="F:ATP binding"/>
    <property type="evidence" value="ECO:0007669"/>
    <property type="project" value="UniProtKB-KW"/>
</dbReference>
<evidence type="ECO:0000256" key="1">
    <source>
        <dbReference type="ARBA" id="ARBA00000085"/>
    </source>
</evidence>
<dbReference type="Pfam" id="PF00512">
    <property type="entry name" value="HisKA"/>
    <property type="match status" value="1"/>
</dbReference>
<protein>
    <recommendedName>
        <fullName evidence="2">histidine kinase</fullName>
        <ecNumber evidence="2">2.7.13.3</ecNumber>
    </recommendedName>
</protein>
<feature type="transmembrane region" description="Helical" evidence="6">
    <location>
        <begin position="215"/>
        <end position="237"/>
    </location>
</feature>
<dbReference type="InterPro" id="IPR004358">
    <property type="entry name" value="Sig_transdc_His_kin-like_C"/>
</dbReference>
<feature type="transmembrane region" description="Helical" evidence="6">
    <location>
        <begin position="12"/>
        <end position="32"/>
    </location>
</feature>
<dbReference type="PROSITE" id="PS50112">
    <property type="entry name" value="PAS"/>
    <property type="match status" value="1"/>
</dbReference>
<dbReference type="InterPro" id="IPR003661">
    <property type="entry name" value="HisK_dim/P_dom"/>
</dbReference>
<feature type="transmembrane region" description="Helical" evidence="6">
    <location>
        <begin position="44"/>
        <end position="62"/>
    </location>
</feature>
<keyword evidence="6" id="KW-0812">Transmembrane</keyword>
<feature type="domain" description="Histidine kinase" evidence="7">
    <location>
        <begin position="434"/>
        <end position="647"/>
    </location>
</feature>
<dbReference type="CDD" id="cd00130">
    <property type="entry name" value="PAS"/>
    <property type="match status" value="1"/>
</dbReference>
<dbReference type="InterPro" id="IPR052162">
    <property type="entry name" value="Sensor_kinase/Photoreceptor"/>
</dbReference>
<dbReference type="PROSITE" id="PS50109">
    <property type="entry name" value="HIS_KIN"/>
    <property type="match status" value="1"/>
</dbReference>
<dbReference type="SMART" id="SM00086">
    <property type="entry name" value="PAC"/>
    <property type="match status" value="1"/>
</dbReference>
<dbReference type="PRINTS" id="PR00344">
    <property type="entry name" value="BCTRLSENSOR"/>
</dbReference>
<organism evidence="10 11">
    <name type="scientific">Reichenbachiella ulvae</name>
    <dbReference type="NCBI Taxonomy" id="2980104"/>
    <lineage>
        <taxon>Bacteria</taxon>
        <taxon>Pseudomonadati</taxon>
        <taxon>Bacteroidota</taxon>
        <taxon>Cytophagia</taxon>
        <taxon>Cytophagales</taxon>
        <taxon>Reichenbachiellaceae</taxon>
        <taxon>Reichenbachiella</taxon>
    </lineage>
</organism>
<dbReference type="SUPFAM" id="SSF55785">
    <property type="entry name" value="PYP-like sensor domain (PAS domain)"/>
    <property type="match status" value="1"/>
</dbReference>
<dbReference type="SMART" id="SM00388">
    <property type="entry name" value="HisKA"/>
    <property type="match status" value="1"/>
</dbReference>
<feature type="transmembrane region" description="Helical" evidence="6">
    <location>
        <begin position="74"/>
        <end position="94"/>
    </location>
</feature>
<dbReference type="Gene3D" id="1.10.287.130">
    <property type="match status" value="1"/>
</dbReference>
<comment type="caution">
    <text evidence="10">The sequence shown here is derived from an EMBL/GenBank/DDBJ whole genome shotgun (WGS) entry which is preliminary data.</text>
</comment>
<dbReference type="InterPro" id="IPR001610">
    <property type="entry name" value="PAC"/>
</dbReference>
<accession>A0ABT3CZM2</accession>
<keyword evidence="6" id="KW-0472">Membrane</keyword>
<feature type="domain" description="PAS" evidence="8">
    <location>
        <begin position="305"/>
        <end position="334"/>
    </location>
</feature>
<dbReference type="InterPro" id="IPR036097">
    <property type="entry name" value="HisK_dim/P_sf"/>
</dbReference>
<dbReference type="InterPro" id="IPR035965">
    <property type="entry name" value="PAS-like_dom_sf"/>
</dbReference>
<feature type="transmembrane region" description="Helical" evidence="6">
    <location>
        <begin position="172"/>
        <end position="195"/>
    </location>
</feature>
<dbReference type="SUPFAM" id="SSF55874">
    <property type="entry name" value="ATPase domain of HSP90 chaperone/DNA topoisomerase II/histidine kinase"/>
    <property type="match status" value="1"/>
</dbReference>
<keyword evidence="11" id="KW-1185">Reference proteome</keyword>
<comment type="catalytic activity">
    <reaction evidence="1">
        <text>ATP + protein L-histidine = ADP + protein N-phospho-L-histidine.</text>
        <dbReference type="EC" id="2.7.13.3"/>
    </reaction>
</comment>
<dbReference type="EMBL" id="JAOYOD010000001">
    <property type="protein sequence ID" value="MCV9389026.1"/>
    <property type="molecule type" value="Genomic_DNA"/>
</dbReference>
<keyword evidence="10" id="KW-0547">Nucleotide-binding</keyword>
<dbReference type="PANTHER" id="PTHR43304">
    <property type="entry name" value="PHYTOCHROME-LIKE PROTEIN CPH1"/>
    <property type="match status" value="1"/>
</dbReference>
<evidence type="ECO:0000259" key="9">
    <source>
        <dbReference type="PROSITE" id="PS50113"/>
    </source>
</evidence>
<dbReference type="InterPro" id="IPR000700">
    <property type="entry name" value="PAS-assoc_C"/>
</dbReference>
<evidence type="ECO:0000256" key="2">
    <source>
        <dbReference type="ARBA" id="ARBA00012438"/>
    </source>
</evidence>
<dbReference type="Pfam" id="PF02518">
    <property type="entry name" value="HATPase_c"/>
    <property type="match status" value="1"/>
</dbReference>
<dbReference type="SUPFAM" id="SSF47384">
    <property type="entry name" value="Homodimeric domain of signal transducing histidine kinase"/>
    <property type="match status" value="1"/>
</dbReference>
<evidence type="ECO:0000313" key="11">
    <source>
        <dbReference type="Proteomes" id="UP001300692"/>
    </source>
</evidence>
<dbReference type="InterPro" id="IPR000014">
    <property type="entry name" value="PAS"/>
</dbReference>
<keyword evidence="4" id="KW-0808">Transferase</keyword>
<dbReference type="InterPro" id="IPR005467">
    <property type="entry name" value="His_kinase_dom"/>
</dbReference>
<evidence type="ECO:0000256" key="5">
    <source>
        <dbReference type="ARBA" id="ARBA00022777"/>
    </source>
</evidence>
<dbReference type="RefSeq" id="WP_264139928.1">
    <property type="nucleotide sequence ID" value="NZ_JAOYOD010000001.1"/>
</dbReference>
<dbReference type="PROSITE" id="PS50113">
    <property type="entry name" value="PAC"/>
    <property type="match status" value="1"/>
</dbReference>
<dbReference type="Proteomes" id="UP001300692">
    <property type="component" value="Unassembled WGS sequence"/>
</dbReference>
<evidence type="ECO:0000259" key="8">
    <source>
        <dbReference type="PROSITE" id="PS50112"/>
    </source>
</evidence>
<dbReference type="EC" id="2.7.13.3" evidence="2"/>
<dbReference type="Pfam" id="PF13426">
    <property type="entry name" value="PAS_9"/>
    <property type="match status" value="1"/>
</dbReference>
<evidence type="ECO:0000256" key="3">
    <source>
        <dbReference type="ARBA" id="ARBA00022553"/>
    </source>
</evidence>
<feature type="domain" description="PAC" evidence="9">
    <location>
        <begin position="363"/>
        <end position="415"/>
    </location>
</feature>
<dbReference type="InterPro" id="IPR003594">
    <property type="entry name" value="HATPase_dom"/>
</dbReference>
<evidence type="ECO:0000313" key="10">
    <source>
        <dbReference type="EMBL" id="MCV9389026.1"/>
    </source>
</evidence>
<dbReference type="Gene3D" id="3.30.565.10">
    <property type="entry name" value="Histidine kinase-like ATPase, C-terminal domain"/>
    <property type="match status" value="1"/>
</dbReference>